<evidence type="ECO:0000256" key="1">
    <source>
        <dbReference type="ARBA" id="ARBA00001933"/>
    </source>
</evidence>
<gene>
    <name evidence="10" type="primary">nifS_1</name>
    <name evidence="10" type="ORF">Pla22_11270</name>
</gene>
<dbReference type="InterPro" id="IPR015422">
    <property type="entry name" value="PyrdxlP-dep_Trfase_small"/>
</dbReference>
<reference evidence="10 11" key="1">
    <citation type="submission" date="2019-02" db="EMBL/GenBank/DDBJ databases">
        <title>Deep-cultivation of Planctomycetes and their phenomic and genomic characterization uncovers novel biology.</title>
        <authorList>
            <person name="Wiegand S."/>
            <person name="Jogler M."/>
            <person name="Boedeker C."/>
            <person name="Pinto D."/>
            <person name="Vollmers J."/>
            <person name="Rivas-Marin E."/>
            <person name="Kohn T."/>
            <person name="Peeters S.H."/>
            <person name="Heuer A."/>
            <person name="Rast P."/>
            <person name="Oberbeckmann S."/>
            <person name="Bunk B."/>
            <person name="Jeske O."/>
            <person name="Meyerdierks A."/>
            <person name="Storesund J.E."/>
            <person name="Kallscheuer N."/>
            <person name="Luecker S."/>
            <person name="Lage O.M."/>
            <person name="Pohl T."/>
            <person name="Merkel B.J."/>
            <person name="Hornburger P."/>
            <person name="Mueller R.-W."/>
            <person name="Bruemmer F."/>
            <person name="Labrenz M."/>
            <person name="Spormann A.M."/>
            <person name="Op Den Camp H."/>
            <person name="Overmann J."/>
            <person name="Amann R."/>
            <person name="Jetten M.S.M."/>
            <person name="Mascher T."/>
            <person name="Medema M.H."/>
            <person name="Devos D.P."/>
            <person name="Kaster A.-K."/>
            <person name="Ovreas L."/>
            <person name="Rohde M."/>
            <person name="Galperin M.Y."/>
            <person name="Jogler C."/>
        </authorList>
    </citation>
    <scope>NUCLEOTIDE SEQUENCE [LARGE SCALE GENOMIC DNA]</scope>
    <source>
        <strain evidence="10 11">Pla22</strain>
    </source>
</reference>
<sequence length="393" mass="42192">MTRNIIYLDNNATTSLDPRVADRIAKEWTLGPANPSSQHQLGQRARNRLDEAIEAIGRCLGCRLDQPGGPRLILTSGGTESNNLALRGIGHAGPLVVSQVEHPSVLATALEMQTQGRDVRFLGVDDHGQVQLDQLEGLIEQEGIRASLVSIMSANNETGVVQPIAEAAKICHRLGVPLHVDTTQTIGKQVIHLGREYPGVSAVTFTAHKFHGPVGVGALWLAAGVDVKAIIRGGEQQLDTRPGTEPVALAVGMAQALQFAQNECEQSYPHTTKLRDRLELGLLAGHAELVVQGIKHPRLPNTTCVSFVGTDRQSLLMSLDMAGIAASSGSACSSGSSPPSHVLTAMKRPEAEIRSAIRFAVSKFSTVEEIDEAIERISQCYLRLRRKSDVDNS</sequence>
<dbReference type="PANTHER" id="PTHR11601:SF34">
    <property type="entry name" value="CYSTEINE DESULFURASE"/>
    <property type="match status" value="1"/>
</dbReference>
<evidence type="ECO:0000256" key="8">
    <source>
        <dbReference type="ARBA" id="ARBA00050776"/>
    </source>
</evidence>
<proteinExistence type="inferred from homology"/>
<keyword evidence="6" id="KW-0408">Iron</keyword>
<evidence type="ECO:0000256" key="7">
    <source>
        <dbReference type="ARBA" id="ARBA00023014"/>
    </source>
</evidence>
<evidence type="ECO:0000313" key="11">
    <source>
        <dbReference type="Proteomes" id="UP000316598"/>
    </source>
</evidence>
<dbReference type="GO" id="GO:0031071">
    <property type="term" value="F:cysteine desulfurase activity"/>
    <property type="evidence" value="ECO:0007669"/>
    <property type="project" value="UniProtKB-EC"/>
</dbReference>
<protein>
    <submittedName>
        <fullName evidence="10">Cysteine desulfurase</fullName>
        <ecNumber evidence="10">2.8.1.7</ecNumber>
    </submittedName>
</protein>
<dbReference type="InterPro" id="IPR016454">
    <property type="entry name" value="Cysteine_dSase"/>
</dbReference>
<organism evidence="10 11">
    <name type="scientific">Rubripirellula amarantea</name>
    <dbReference type="NCBI Taxonomy" id="2527999"/>
    <lineage>
        <taxon>Bacteria</taxon>
        <taxon>Pseudomonadati</taxon>
        <taxon>Planctomycetota</taxon>
        <taxon>Planctomycetia</taxon>
        <taxon>Pirellulales</taxon>
        <taxon>Pirellulaceae</taxon>
        <taxon>Rubripirellula</taxon>
    </lineage>
</organism>
<dbReference type="InterPro" id="IPR015424">
    <property type="entry name" value="PyrdxlP-dep_Trfase"/>
</dbReference>
<keyword evidence="4" id="KW-0479">Metal-binding</keyword>
<dbReference type="Pfam" id="PF00266">
    <property type="entry name" value="Aminotran_5"/>
    <property type="match status" value="1"/>
</dbReference>
<dbReference type="RefSeq" id="WP_242631807.1">
    <property type="nucleotide sequence ID" value="NZ_SJPI01000001.1"/>
</dbReference>
<dbReference type="SUPFAM" id="SSF53383">
    <property type="entry name" value="PLP-dependent transferases"/>
    <property type="match status" value="1"/>
</dbReference>
<name>A0A5C5WSK5_9BACT</name>
<dbReference type="InterPro" id="IPR000192">
    <property type="entry name" value="Aminotrans_V_dom"/>
</dbReference>
<dbReference type="GO" id="GO:0046872">
    <property type="term" value="F:metal ion binding"/>
    <property type="evidence" value="ECO:0007669"/>
    <property type="project" value="UniProtKB-KW"/>
</dbReference>
<evidence type="ECO:0000256" key="6">
    <source>
        <dbReference type="ARBA" id="ARBA00023004"/>
    </source>
</evidence>
<dbReference type="Gene3D" id="3.40.640.10">
    <property type="entry name" value="Type I PLP-dependent aspartate aminotransferase-like (Major domain)"/>
    <property type="match status" value="1"/>
</dbReference>
<dbReference type="GO" id="GO:0051536">
    <property type="term" value="F:iron-sulfur cluster binding"/>
    <property type="evidence" value="ECO:0007669"/>
    <property type="project" value="UniProtKB-KW"/>
</dbReference>
<evidence type="ECO:0000256" key="2">
    <source>
        <dbReference type="ARBA" id="ARBA00006490"/>
    </source>
</evidence>
<comment type="caution">
    <text evidence="10">The sequence shown here is derived from an EMBL/GenBank/DDBJ whole genome shotgun (WGS) entry which is preliminary data.</text>
</comment>
<dbReference type="InterPro" id="IPR015421">
    <property type="entry name" value="PyrdxlP-dep_Trfase_major"/>
</dbReference>
<keyword evidence="7" id="KW-0411">Iron-sulfur</keyword>
<feature type="domain" description="Aminotransferase class V" evidence="9">
    <location>
        <begin position="6"/>
        <end position="371"/>
    </location>
</feature>
<keyword evidence="3 10" id="KW-0808">Transferase</keyword>
<dbReference type="Gene3D" id="3.90.1150.10">
    <property type="entry name" value="Aspartate Aminotransferase, domain 1"/>
    <property type="match status" value="1"/>
</dbReference>
<evidence type="ECO:0000256" key="5">
    <source>
        <dbReference type="ARBA" id="ARBA00022898"/>
    </source>
</evidence>
<dbReference type="Gene3D" id="1.10.260.50">
    <property type="match status" value="1"/>
</dbReference>
<evidence type="ECO:0000259" key="9">
    <source>
        <dbReference type="Pfam" id="PF00266"/>
    </source>
</evidence>
<keyword evidence="11" id="KW-1185">Reference proteome</keyword>
<evidence type="ECO:0000256" key="4">
    <source>
        <dbReference type="ARBA" id="ARBA00022723"/>
    </source>
</evidence>
<dbReference type="PIRSF" id="PIRSF005572">
    <property type="entry name" value="NifS"/>
    <property type="match status" value="1"/>
</dbReference>
<comment type="similarity">
    <text evidence="2">Belongs to the class-V pyridoxal-phosphate-dependent aminotransferase family. NifS/IscS subfamily.</text>
</comment>
<comment type="catalytic activity">
    <reaction evidence="8">
        <text>(sulfur carrier)-H + L-cysteine = (sulfur carrier)-SH + L-alanine</text>
        <dbReference type="Rhea" id="RHEA:43892"/>
        <dbReference type="Rhea" id="RHEA-COMP:14737"/>
        <dbReference type="Rhea" id="RHEA-COMP:14739"/>
        <dbReference type="ChEBI" id="CHEBI:29917"/>
        <dbReference type="ChEBI" id="CHEBI:35235"/>
        <dbReference type="ChEBI" id="CHEBI:57972"/>
        <dbReference type="ChEBI" id="CHEBI:64428"/>
        <dbReference type="EC" id="2.8.1.7"/>
    </reaction>
</comment>
<accession>A0A5C5WSK5</accession>
<dbReference type="EMBL" id="SJPI01000001">
    <property type="protein sequence ID" value="TWT53498.1"/>
    <property type="molecule type" value="Genomic_DNA"/>
</dbReference>
<comment type="cofactor">
    <cofactor evidence="1">
        <name>pyridoxal 5'-phosphate</name>
        <dbReference type="ChEBI" id="CHEBI:597326"/>
    </cofactor>
</comment>
<evidence type="ECO:0000256" key="3">
    <source>
        <dbReference type="ARBA" id="ARBA00022679"/>
    </source>
</evidence>
<dbReference type="EC" id="2.8.1.7" evidence="10"/>
<dbReference type="AlphaFoldDB" id="A0A5C5WSK5"/>
<evidence type="ECO:0000313" key="10">
    <source>
        <dbReference type="EMBL" id="TWT53498.1"/>
    </source>
</evidence>
<dbReference type="PANTHER" id="PTHR11601">
    <property type="entry name" value="CYSTEINE DESULFURYLASE FAMILY MEMBER"/>
    <property type="match status" value="1"/>
</dbReference>
<keyword evidence="5" id="KW-0663">Pyridoxal phosphate</keyword>
<dbReference type="Proteomes" id="UP000316598">
    <property type="component" value="Unassembled WGS sequence"/>
</dbReference>